<dbReference type="PANTHER" id="PTHR33048">
    <property type="entry name" value="PTH11-LIKE INTEGRAL MEMBRANE PROTEIN (AFU_ORTHOLOGUE AFUA_5G11245)"/>
    <property type="match status" value="1"/>
</dbReference>
<dbReference type="Proteomes" id="UP000653565">
    <property type="component" value="Unassembled WGS sequence"/>
</dbReference>
<comment type="subcellular location">
    <subcellularLocation>
        <location evidence="1">Membrane</location>
        <topology evidence="1">Multi-pass membrane protein</topology>
    </subcellularLocation>
</comment>
<dbReference type="PANTHER" id="PTHR33048:SF47">
    <property type="entry name" value="INTEGRAL MEMBRANE PROTEIN-RELATED"/>
    <property type="match status" value="1"/>
</dbReference>
<reference evidence="9" key="2">
    <citation type="submission" date="2020-04" db="EMBL/GenBank/DDBJ databases">
        <authorList>
            <person name="Santos R.A.C."/>
            <person name="Steenwyk J.L."/>
            <person name="Rivero-Menendez O."/>
            <person name="Mead M.E."/>
            <person name="Silva L.P."/>
            <person name="Bastos R.W."/>
            <person name="Alastruey-Izquierdo A."/>
            <person name="Goldman G.H."/>
            <person name="Rokas A."/>
        </authorList>
    </citation>
    <scope>NUCLEOTIDE SEQUENCE</scope>
    <source>
        <strain evidence="9">CNM-CM6805</strain>
    </source>
</reference>
<feature type="region of interest" description="Disordered" evidence="6">
    <location>
        <begin position="288"/>
        <end position="326"/>
    </location>
</feature>
<feature type="transmembrane region" description="Helical" evidence="7">
    <location>
        <begin position="34"/>
        <end position="56"/>
    </location>
</feature>
<dbReference type="AlphaFoldDB" id="A0A8H4GYB5"/>
<evidence type="ECO:0000256" key="7">
    <source>
        <dbReference type="SAM" id="Phobius"/>
    </source>
</evidence>
<comment type="similarity">
    <text evidence="5">Belongs to the SAT4 family.</text>
</comment>
<feature type="transmembrane region" description="Helical" evidence="7">
    <location>
        <begin position="68"/>
        <end position="91"/>
    </location>
</feature>
<reference evidence="9" key="1">
    <citation type="journal article" date="2020" name="bioRxiv">
        <title>Genomic and phenotypic heterogeneity of clinical isolates of the human pathogens Aspergillus fumigatus, Aspergillus lentulus and Aspergillus fumigatiaffinis.</title>
        <authorList>
            <person name="dos Santos R.A.C."/>
            <person name="Steenwyk J.L."/>
            <person name="Rivero-Menendez O."/>
            <person name="Mead M.E."/>
            <person name="Silva L.P."/>
            <person name="Bastos R.W."/>
            <person name="Alastruey-Izquierdo A."/>
            <person name="Goldman G.H."/>
            <person name="Rokas A."/>
        </authorList>
    </citation>
    <scope>NUCLEOTIDE SEQUENCE</scope>
    <source>
        <strain evidence="9">CNM-CM6805</strain>
    </source>
</reference>
<feature type="transmembrane region" description="Helical" evidence="7">
    <location>
        <begin position="216"/>
        <end position="238"/>
    </location>
</feature>
<evidence type="ECO:0000256" key="5">
    <source>
        <dbReference type="ARBA" id="ARBA00038359"/>
    </source>
</evidence>
<dbReference type="EMBL" id="JAAAPX010000114">
    <property type="protein sequence ID" value="KAF4230612.1"/>
    <property type="molecule type" value="Genomic_DNA"/>
</dbReference>
<evidence type="ECO:0000313" key="9">
    <source>
        <dbReference type="EMBL" id="KAF4230612.1"/>
    </source>
</evidence>
<evidence type="ECO:0000256" key="6">
    <source>
        <dbReference type="SAM" id="MobiDB-lite"/>
    </source>
</evidence>
<dbReference type="InterPro" id="IPR049326">
    <property type="entry name" value="Rhodopsin_dom_fungi"/>
</dbReference>
<protein>
    <recommendedName>
        <fullName evidence="8">Rhodopsin domain-containing protein</fullName>
    </recommendedName>
</protein>
<dbReference type="Pfam" id="PF20684">
    <property type="entry name" value="Fung_rhodopsin"/>
    <property type="match status" value="1"/>
</dbReference>
<accession>A0A8H4GYB5</accession>
<feature type="transmembrane region" description="Helical" evidence="7">
    <location>
        <begin position="103"/>
        <end position="121"/>
    </location>
</feature>
<feature type="compositionally biased region" description="Polar residues" evidence="6">
    <location>
        <begin position="288"/>
        <end position="306"/>
    </location>
</feature>
<comment type="caution">
    <text evidence="9">The sequence shown here is derived from an EMBL/GenBank/DDBJ whole genome shotgun (WGS) entry which is preliminary data.</text>
</comment>
<keyword evidence="4 7" id="KW-0472">Membrane</keyword>
<feature type="transmembrane region" description="Helical" evidence="7">
    <location>
        <begin position="258"/>
        <end position="279"/>
    </location>
</feature>
<evidence type="ECO:0000256" key="1">
    <source>
        <dbReference type="ARBA" id="ARBA00004141"/>
    </source>
</evidence>
<feature type="transmembrane region" description="Helical" evidence="7">
    <location>
        <begin position="180"/>
        <end position="204"/>
    </location>
</feature>
<feature type="transmembrane region" description="Helical" evidence="7">
    <location>
        <begin position="141"/>
        <end position="160"/>
    </location>
</feature>
<dbReference type="GO" id="GO:0016020">
    <property type="term" value="C:membrane"/>
    <property type="evidence" value="ECO:0007669"/>
    <property type="project" value="UniProtKB-SubCell"/>
</dbReference>
<keyword evidence="2 7" id="KW-0812">Transmembrane</keyword>
<gene>
    <name evidence="9" type="ORF">CNMCM6805_000647</name>
</gene>
<sequence length="365" mass="40497">MAEEANIDLNTVPALEPPPGQVSNLEDPYSLRSYMYITAGLGLSLSTAAVLLRVFIKARVMRLMQLEEYILILSQIGFYVFTGLMIHAVHLGQGIHQWNLSNIIEIIYCPVILGAKVAMLLQMRRMFVVNKRGKLYWLHEILLWTNVPCYLALMVSFAFACVPREKLWNPELPGRCISSTGILIASSALNVLSDLTMLLLPLVVVMRLQLPPRSKLILSVVFGTGIFACISSTCRLVYGVYLTRTQDFTWGIAPIGLWAIGEICTVILSGAIPMLPGFVKFIRGQDRSQSSLPRSGSRWPRQNMSGSKGRPLPSEDGGQQDNYYPMEAKSEAHVSGAALLAPDKDSIPLGIMKTVHVQTDYRRAE</sequence>
<proteinExistence type="inferred from homology"/>
<evidence type="ECO:0000256" key="2">
    <source>
        <dbReference type="ARBA" id="ARBA00022692"/>
    </source>
</evidence>
<evidence type="ECO:0000313" key="10">
    <source>
        <dbReference type="Proteomes" id="UP000653565"/>
    </source>
</evidence>
<evidence type="ECO:0000256" key="3">
    <source>
        <dbReference type="ARBA" id="ARBA00022989"/>
    </source>
</evidence>
<keyword evidence="3 7" id="KW-1133">Transmembrane helix</keyword>
<dbReference type="InterPro" id="IPR052337">
    <property type="entry name" value="SAT4-like"/>
</dbReference>
<evidence type="ECO:0000259" key="8">
    <source>
        <dbReference type="Pfam" id="PF20684"/>
    </source>
</evidence>
<feature type="domain" description="Rhodopsin" evidence="8">
    <location>
        <begin position="52"/>
        <end position="276"/>
    </location>
</feature>
<name>A0A8H4GYB5_9EURO</name>
<evidence type="ECO:0000256" key="4">
    <source>
        <dbReference type="ARBA" id="ARBA00023136"/>
    </source>
</evidence>
<keyword evidence="10" id="KW-1185">Reference proteome</keyword>
<organism evidence="9 10">
    <name type="scientific">Aspergillus fumigatiaffinis</name>
    <dbReference type="NCBI Taxonomy" id="340414"/>
    <lineage>
        <taxon>Eukaryota</taxon>
        <taxon>Fungi</taxon>
        <taxon>Dikarya</taxon>
        <taxon>Ascomycota</taxon>
        <taxon>Pezizomycotina</taxon>
        <taxon>Eurotiomycetes</taxon>
        <taxon>Eurotiomycetidae</taxon>
        <taxon>Eurotiales</taxon>
        <taxon>Aspergillaceae</taxon>
        <taxon>Aspergillus</taxon>
        <taxon>Aspergillus subgen. Fumigati</taxon>
    </lineage>
</organism>